<feature type="transmembrane region" description="Helical" evidence="1">
    <location>
        <begin position="69"/>
        <end position="91"/>
    </location>
</feature>
<dbReference type="EMBL" id="CAJMWW010000630">
    <property type="protein sequence ID" value="CAE6475876.1"/>
    <property type="molecule type" value="Genomic_DNA"/>
</dbReference>
<evidence type="ECO:0000313" key="2">
    <source>
        <dbReference type="EMBL" id="CAE6475876.1"/>
    </source>
</evidence>
<feature type="transmembrane region" description="Helical" evidence="1">
    <location>
        <begin position="189"/>
        <end position="212"/>
    </location>
</feature>
<reference evidence="2" key="1">
    <citation type="submission" date="2021-01" db="EMBL/GenBank/DDBJ databases">
        <authorList>
            <person name="Kaushik A."/>
        </authorList>
    </citation>
    <scope>NUCLEOTIDE SEQUENCE</scope>
    <source>
        <strain evidence="2">AG3-T5</strain>
    </source>
</reference>
<feature type="transmembrane region" description="Helical" evidence="1">
    <location>
        <begin position="232"/>
        <end position="256"/>
    </location>
</feature>
<sequence>MGGLKEACVPGDGGHTPERYRKACWELEYKTKPLSISFRHQLKHCSSSLPFLKPTHLRTNLLFFHSFTMAYSFMSRLAAVAIVLLSLGFLVQASPIAAPAAASGNEVATIEARHDKNCYGEYCYGGNDIVAILLQLQAAIELKLGLLDGCLGGGDYASIVLDIEGILYAAIGGIKGCKIGLLGLLTGKLLVIAKIWFSIVISIATHCGQWVGHAEFSVFLGLIAKLDLALKLCLFAIINLGGIFGGLLGICIGLFAKVHIALLTKVNFVLCLGALKLGGY</sequence>
<organism evidence="2 3">
    <name type="scientific">Rhizoctonia solani</name>
    <dbReference type="NCBI Taxonomy" id="456999"/>
    <lineage>
        <taxon>Eukaryota</taxon>
        <taxon>Fungi</taxon>
        <taxon>Dikarya</taxon>
        <taxon>Basidiomycota</taxon>
        <taxon>Agaricomycotina</taxon>
        <taxon>Agaricomycetes</taxon>
        <taxon>Cantharellales</taxon>
        <taxon>Ceratobasidiaceae</taxon>
        <taxon>Rhizoctonia</taxon>
    </lineage>
</organism>
<keyword evidence="1" id="KW-0812">Transmembrane</keyword>
<evidence type="ECO:0000313" key="3">
    <source>
        <dbReference type="Proteomes" id="UP000663841"/>
    </source>
</evidence>
<evidence type="ECO:0008006" key="4">
    <source>
        <dbReference type="Google" id="ProtNLM"/>
    </source>
</evidence>
<proteinExistence type="predicted"/>
<keyword evidence="1" id="KW-0472">Membrane</keyword>
<protein>
    <recommendedName>
        <fullName evidence="4">Transmembrane protein</fullName>
    </recommendedName>
</protein>
<gene>
    <name evidence="2" type="ORF">RDB_LOCUS190400</name>
</gene>
<evidence type="ECO:0000256" key="1">
    <source>
        <dbReference type="SAM" id="Phobius"/>
    </source>
</evidence>
<accession>A0A8H3GZE4</accession>
<keyword evidence="1" id="KW-1133">Transmembrane helix</keyword>
<dbReference type="AlphaFoldDB" id="A0A8H3GZE4"/>
<comment type="caution">
    <text evidence="2">The sequence shown here is derived from an EMBL/GenBank/DDBJ whole genome shotgun (WGS) entry which is preliminary data.</text>
</comment>
<name>A0A8H3GZE4_9AGAM</name>
<dbReference type="Proteomes" id="UP000663841">
    <property type="component" value="Unassembled WGS sequence"/>
</dbReference>